<keyword evidence="3" id="KW-1185">Reference proteome</keyword>
<gene>
    <name evidence="2" type="ORF">FCL54_11475</name>
</gene>
<keyword evidence="1" id="KW-1133">Transmembrane helix</keyword>
<keyword evidence="1" id="KW-0472">Membrane</keyword>
<evidence type="ECO:0000313" key="3">
    <source>
        <dbReference type="Proteomes" id="UP000308230"/>
    </source>
</evidence>
<evidence type="ECO:0000256" key="1">
    <source>
        <dbReference type="SAM" id="Phobius"/>
    </source>
</evidence>
<reference evidence="2 3" key="1">
    <citation type="submission" date="2019-04" db="EMBL/GenBank/DDBJ databases">
        <title>Bacillus caeni sp. nov., a bacterium isolated from mangrove sediment.</title>
        <authorList>
            <person name="Huang H."/>
            <person name="Mo K."/>
            <person name="Hu Y."/>
        </authorList>
    </citation>
    <scope>NUCLEOTIDE SEQUENCE [LARGE SCALE GENOMIC DNA]</scope>
    <source>
        <strain evidence="2 3">HB172195</strain>
    </source>
</reference>
<name>A0A5R9F243_9BACL</name>
<keyword evidence="1" id="KW-0812">Transmembrane</keyword>
<accession>A0A5R9F243</accession>
<dbReference type="OrthoDB" id="2680468at2"/>
<dbReference type="AlphaFoldDB" id="A0A5R9F243"/>
<dbReference type="RefSeq" id="WP_138126532.1">
    <property type="nucleotide sequence ID" value="NZ_SWLG01000007.1"/>
</dbReference>
<dbReference type="Proteomes" id="UP000308230">
    <property type="component" value="Unassembled WGS sequence"/>
</dbReference>
<organism evidence="2 3">
    <name type="scientific">Exobacillus caeni</name>
    <dbReference type="NCBI Taxonomy" id="2574798"/>
    <lineage>
        <taxon>Bacteria</taxon>
        <taxon>Bacillati</taxon>
        <taxon>Bacillota</taxon>
        <taxon>Bacilli</taxon>
        <taxon>Bacillales</taxon>
        <taxon>Guptibacillaceae</taxon>
        <taxon>Exobacillus</taxon>
    </lineage>
</organism>
<feature type="transmembrane region" description="Helical" evidence="1">
    <location>
        <begin position="38"/>
        <end position="67"/>
    </location>
</feature>
<sequence>MAIFILIFFLTIILGIVTAVQAFISKSPLLFFVSGLLMYIASFLGSMSVGLYILVFPFILWMLAIAYKFQLLKRTVRNVVFSLIGTVAWLFAILLVDDYWLFLPFVWVF</sequence>
<dbReference type="EMBL" id="SWLG01000007">
    <property type="protein sequence ID" value="TLS37141.1"/>
    <property type="molecule type" value="Genomic_DNA"/>
</dbReference>
<evidence type="ECO:0000313" key="2">
    <source>
        <dbReference type="EMBL" id="TLS37141.1"/>
    </source>
</evidence>
<comment type="caution">
    <text evidence="2">The sequence shown here is derived from an EMBL/GenBank/DDBJ whole genome shotgun (WGS) entry which is preliminary data.</text>
</comment>
<protein>
    <submittedName>
        <fullName evidence="2">Uncharacterized protein</fullName>
    </submittedName>
</protein>
<feature type="transmembrane region" description="Helical" evidence="1">
    <location>
        <begin position="79"/>
        <end position="102"/>
    </location>
</feature>
<proteinExistence type="predicted"/>